<keyword evidence="2" id="KW-1185">Reference proteome</keyword>
<evidence type="ECO:0008006" key="3">
    <source>
        <dbReference type="Google" id="ProtNLM"/>
    </source>
</evidence>
<evidence type="ECO:0000313" key="1">
    <source>
        <dbReference type="EMBL" id="PSL27232.1"/>
    </source>
</evidence>
<sequence length="200" mass="23246">MESEANRYVGPPTTRYAYAKEFWVECPKCVQAARVIKKDLVGIGDDKLVCHHCNYSETADKRLRYTATISRACGHCGESIEVSIPNNREKVAELKYSCPHCHVPEVYKPNNVPYRLKYSAERLTDPVFGLPLWFQENVKSDTLWASNREHLLEIRNYVTARLRERQTMRITTMVEKLPQFIKAAKNREAVLKAIERMLKR</sequence>
<reference evidence="1 2" key="1">
    <citation type="submission" date="2018-03" db="EMBL/GenBank/DDBJ databases">
        <title>Genomic Encyclopedia of Archaeal and Bacterial Type Strains, Phase II (KMG-II): from individual species to whole genera.</title>
        <authorList>
            <person name="Goeker M."/>
        </authorList>
    </citation>
    <scope>NUCLEOTIDE SEQUENCE [LARGE SCALE GENOMIC DNA]</scope>
    <source>
        <strain evidence="1 2">DSM 29057</strain>
    </source>
</reference>
<protein>
    <recommendedName>
        <fullName evidence="3">Replication restart DNA helicase PriA</fullName>
    </recommendedName>
</protein>
<proteinExistence type="predicted"/>
<evidence type="ECO:0000313" key="2">
    <source>
        <dbReference type="Proteomes" id="UP000241964"/>
    </source>
</evidence>
<dbReference type="RefSeq" id="WP_106596646.1">
    <property type="nucleotide sequence ID" value="NZ_PYAS01000008.1"/>
</dbReference>
<name>A0A2P8FZU0_9BACT</name>
<dbReference type="EMBL" id="PYAS01000008">
    <property type="protein sequence ID" value="PSL27232.1"/>
    <property type="molecule type" value="Genomic_DNA"/>
</dbReference>
<accession>A0A2P8FZU0</accession>
<dbReference type="Proteomes" id="UP000241964">
    <property type="component" value="Unassembled WGS sequence"/>
</dbReference>
<gene>
    <name evidence="1" type="ORF">CLV60_10886</name>
</gene>
<dbReference type="AlphaFoldDB" id="A0A2P8FZU0"/>
<organism evidence="1 2">
    <name type="scientific">Dyadobacter jiangsuensis</name>
    <dbReference type="NCBI Taxonomy" id="1591085"/>
    <lineage>
        <taxon>Bacteria</taxon>
        <taxon>Pseudomonadati</taxon>
        <taxon>Bacteroidota</taxon>
        <taxon>Cytophagia</taxon>
        <taxon>Cytophagales</taxon>
        <taxon>Spirosomataceae</taxon>
        <taxon>Dyadobacter</taxon>
    </lineage>
</organism>
<comment type="caution">
    <text evidence="1">The sequence shown here is derived from an EMBL/GenBank/DDBJ whole genome shotgun (WGS) entry which is preliminary data.</text>
</comment>
<dbReference type="OrthoDB" id="707631at2"/>